<proteinExistence type="predicted"/>
<evidence type="ECO:0008006" key="4">
    <source>
        <dbReference type="Google" id="ProtNLM"/>
    </source>
</evidence>
<feature type="region of interest" description="Disordered" evidence="1">
    <location>
        <begin position="1"/>
        <end position="125"/>
    </location>
</feature>
<feature type="compositionally biased region" description="Basic and acidic residues" evidence="1">
    <location>
        <begin position="78"/>
        <end position="97"/>
    </location>
</feature>
<evidence type="ECO:0000313" key="3">
    <source>
        <dbReference type="Proteomes" id="UP001139311"/>
    </source>
</evidence>
<feature type="compositionally biased region" description="Acidic residues" evidence="1">
    <location>
        <begin position="98"/>
        <end position="123"/>
    </location>
</feature>
<gene>
    <name evidence="2" type="ORF">LHA35_17195</name>
</gene>
<sequence length="241" mass="25889">MPKKHPNTVRWGGPGASHEDATKPVPEPDPAHPEDAVSTNPRVSMRSGGGGERDEKHSHVDPMRSSKSHATDGASPTETDRAFRENRSRRDRAADARADDDDGSENDDGEQDNEAAESGDDSAEGVSLPVLLNTDSSVQGTERLGARVEQIVRARLRHLAPHLTRVEAYLTDANRGGEGSSDLRCALEARPSDAKPVSADHSAATVEDAVRGAAGKLARLLRTQFGRRHEVKGGETIRNMD</sequence>
<protein>
    <recommendedName>
        <fullName evidence="4">HPF/RaiA family ribosome-associated protein</fullName>
    </recommendedName>
</protein>
<comment type="caution">
    <text evidence="2">The sequence shown here is derived from an EMBL/GenBank/DDBJ whole genome shotgun (WGS) entry which is preliminary data.</text>
</comment>
<organism evidence="2 3">
    <name type="scientific">Roseicella aerolata</name>
    <dbReference type="NCBI Taxonomy" id="2883479"/>
    <lineage>
        <taxon>Bacteria</taxon>
        <taxon>Pseudomonadati</taxon>
        <taxon>Pseudomonadota</taxon>
        <taxon>Alphaproteobacteria</taxon>
        <taxon>Acetobacterales</taxon>
        <taxon>Roseomonadaceae</taxon>
        <taxon>Roseicella</taxon>
    </lineage>
</organism>
<dbReference type="Proteomes" id="UP001139311">
    <property type="component" value="Unassembled WGS sequence"/>
</dbReference>
<keyword evidence="3" id="KW-1185">Reference proteome</keyword>
<feature type="compositionally biased region" description="Basic and acidic residues" evidence="1">
    <location>
        <begin position="51"/>
        <end position="64"/>
    </location>
</feature>
<dbReference type="AlphaFoldDB" id="A0A9X1IG21"/>
<accession>A0A9X1IG21</accession>
<reference evidence="2" key="1">
    <citation type="submission" date="2021-10" db="EMBL/GenBank/DDBJ databases">
        <title>Roseicella aerolatum sp. nov., isolated from aerosols of e-waste dismantling site.</title>
        <authorList>
            <person name="Qin T."/>
        </authorList>
    </citation>
    <scope>NUCLEOTIDE SEQUENCE</scope>
    <source>
        <strain evidence="2">GB24</strain>
    </source>
</reference>
<dbReference type="EMBL" id="JAJAQI010000027">
    <property type="protein sequence ID" value="MCB4823469.1"/>
    <property type="molecule type" value="Genomic_DNA"/>
</dbReference>
<name>A0A9X1IG21_9PROT</name>
<dbReference type="RefSeq" id="WP_226610239.1">
    <property type="nucleotide sequence ID" value="NZ_JAJAQI010000027.1"/>
</dbReference>
<evidence type="ECO:0000256" key="1">
    <source>
        <dbReference type="SAM" id="MobiDB-lite"/>
    </source>
</evidence>
<evidence type="ECO:0000313" key="2">
    <source>
        <dbReference type="EMBL" id="MCB4823469.1"/>
    </source>
</evidence>